<dbReference type="Gene3D" id="1.10.30.50">
    <property type="match status" value="1"/>
</dbReference>
<keyword evidence="3" id="KW-1185">Reference proteome</keyword>
<evidence type="ECO:0000313" key="2">
    <source>
        <dbReference type="EMBL" id="PHJ37607.1"/>
    </source>
</evidence>
<name>A0A2C6M5V6_9FIRM</name>
<protein>
    <submittedName>
        <fullName evidence="2">Restriction endonuclease</fullName>
    </submittedName>
</protein>
<dbReference type="InterPro" id="IPR003615">
    <property type="entry name" value="HNH_nuc"/>
</dbReference>
<gene>
    <name evidence="2" type="ORF">P378_15505</name>
</gene>
<accession>A0A2C6M5V6</accession>
<dbReference type="GO" id="GO:0004519">
    <property type="term" value="F:endonuclease activity"/>
    <property type="evidence" value="ECO:0007669"/>
    <property type="project" value="UniProtKB-KW"/>
</dbReference>
<keyword evidence="2" id="KW-0540">Nuclease</keyword>
<keyword evidence="2" id="KW-0378">Hydrolase</keyword>
<feature type="domain" description="HNH nuclease" evidence="1">
    <location>
        <begin position="54"/>
        <end position="108"/>
    </location>
</feature>
<reference evidence="2 3" key="1">
    <citation type="submission" date="2013-09" db="EMBL/GenBank/DDBJ databases">
        <title>Biodegradation of hydrocarbons in the deep terrestrial subsurface : characterization of a microbial consortium composed of two Desulfotomaculum species originating from a deep geological formation.</title>
        <authorList>
            <person name="Aullo T."/>
            <person name="Berlendis S."/>
            <person name="Lascourreges J.-F."/>
            <person name="Dessort D."/>
            <person name="Saint-Laurent S."/>
            <person name="Schraauwers B."/>
            <person name="Mas J."/>
            <person name="Magot M."/>
            <person name="Ranchou-Peyruse A."/>
        </authorList>
    </citation>
    <scope>NUCLEOTIDE SEQUENCE [LARGE SCALE GENOMIC DNA]</scope>
    <source>
        <strain evidence="2 3">Bs107</strain>
    </source>
</reference>
<dbReference type="CDD" id="cd00085">
    <property type="entry name" value="HNHc"/>
    <property type="match status" value="1"/>
</dbReference>
<dbReference type="Pfam" id="PF13391">
    <property type="entry name" value="HNH_2"/>
    <property type="match status" value="1"/>
</dbReference>
<dbReference type="NCBIfam" id="NF045808">
    <property type="entry name" value="PT-DNA_restrict"/>
    <property type="match status" value="1"/>
</dbReference>
<sequence>MISELAIILLGQNFPETMHEDVLNEVGLDMELAGKLRRDPQFRERILKSYEYRCAVCGFNVRLGNILIAVEAAHIKWHQAGGPDQEENGIALCTMHHKLFDRGVFTLNESLKFQVAEAAHGTEGFEEWLMRYHGKEIRPPQSPLYRPKDSYINWHVREVFRGPQRYLAD</sequence>
<comment type="caution">
    <text evidence="2">The sequence shown here is derived from an EMBL/GenBank/DDBJ whole genome shotgun (WGS) entry which is preliminary data.</text>
</comment>
<dbReference type="AlphaFoldDB" id="A0A2C6M5V6"/>
<evidence type="ECO:0000259" key="1">
    <source>
        <dbReference type="Pfam" id="PF13391"/>
    </source>
</evidence>
<evidence type="ECO:0000313" key="3">
    <source>
        <dbReference type="Proteomes" id="UP000222564"/>
    </source>
</evidence>
<organism evidence="2 3">
    <name type="scientific">Desulforamulus profundi</name>
    <dbReference type="NCBI Taxonomy" id="1383067"/>
    <lineage>
        <taxon>Bacteria</taxon>
        <taxon>Bacillati</taxon>
        <taxon>Bacillota</taxon>
        <taxon>Clostridia</taxon>
        <taxon>Eubacteriales</taxon>
        <taxon>Peptococcaceae</taxon>
        <taxon>Desulforamulus</taxon>
    </lineage>
</organism>
<dbReference type="InterPro" id="IPR011396">
    <property type="entry name" value="PT_DNA_restrict"/>
</dbReference>
<dbReference type="EMBL" id="AWQQ01000088">
    <property type="protein sequence ID" value="PHJ37607.1"/>
    <property type="molecule type" value="Genomic_DNA"/>
</dbReference>
<proteinExistence type="predicted"/>
<dbReference type="Proteomes" id="UP000222564">
    <property type="component" value="Unassembled WGS sequence"/>
</dbReference>
<keyword evidence="2" id="KW-0255">Endonuclease</keyword>